<comment type="catalytic activity">
    <reaction evidence="8">
        <text>(7R,8S)-7,8-diammoniononanoate + CO2 + ATP = (4R,5S)-dethiobiotin + ADP + phosphate + 3 H(+)</text>
        <dbReference type="Rhea" id="RHEA:15805"/>
        <dbReference type="ChEBI" id="CHEBI:15378"/>
        <dbReference type="ChEBI" id="CHEBI:16526"/>
        <dbReference type="ChEBI" id="CHEBI:30616"/>
        <dbReference type="ChEBI" id="CHEBI:43474"/>
        <dbReference type="ChEBI" id="CHEBI:149469"/>
        <dbReference type="ChEBI" id="CHEBI:149473"/>
        <dbReference type="ChEBI" id="CHEBI:456216"/>
        <dbReference type="EC" id="6.3.3.3"/>
    </reaction>
</comment>
<comment type="similarity">
    <text evidence="8">Belongs to the dethiobiotin synthetase family.</text>
</comment>
<keyword evidence="1 8" id="KW-0963">Cytoplasm</keyword>
<dbReference type="SUPFAM" id="SSF52540">
    <property type="entry name" value="P-loop containing nucleoside triphosphate hydrolases"/>
    <property type="match status" value="1"/>
</dbReference>
<sequence length="237" mass="25988">MGIFFVTGTDTGVGKTIASRAIIQALQETGEQIVGYKPIATGQDEPVYTDVLDNGESDYGKEDNHDVLVLMNSTNETVSYQDVNSYTFSHTVPMLTSESERIKLEKVDADLNCLKATYDNVLVEGSFGWLSPMNKDITFGDWVVQHKMPVVLVVGIKEGCVNHALLTVKVIETMGLTLVGWIANRVNPGLSHYAEIIDTLNAKINAPLLGKIPYIHKPETQDVGRFITEIGCLKGLD</sequence>
<feature type="binding site" evidence="8">
    <location>
        <position position="16"/>
    </location>
    <ligand>
        <name>Mg(2+)</name>
        <dbReference type="ChEBI" id="CHEBI:18420"/>
    </ligand>
</feature>
<keyword evidence="2 8" id="KW-0436">Ligase</keyword>
<dbReference type="GO" id="GO:0042803">
    <property type="term" value="F:protein homodimerization activity"/>
    <property type="evidence" value="ECO:0007669"/>
    <property type="project" value="UniProtKB-ARBA"/>
</dbReference>
<feature type="binding site" evidence="8">
    <location>
        <position position="66"/>
    </location>
    <ligand>
        <name>ATP</name>
        <dbReference type="ChEBI" id="CHEBI:30616"/>
    </ligand>
</feature>
<dbReference type="Pfam" id="PF13500">
    <property type="entry name" value="AAA_26"/>
    <property type="match status" value="1"/>
</dbReference>
<feature type="binding site" evidence="8">
    <location>
        <position position="41"/>
    </location>
    <ligand>
        <name>substrate</name>
    </ligand>
</feature>
<dbReference type="UniPathway" id="UPA00078">
    <property type="reaction ID" value="UER00161"/>
</dbReference>
<evidence type="ECO:0000256" key="6">
    <source>
        <dbReference type="ARBA" id="ARBA00022840"/>
    </source>
</evidence>
<feature type="binding site" evidence="8">
    <location>
        <position position="124"/>
    </location>
    <ligand>
        <name>Mg(2+)</name>
        <dbReference type="ChEBI" id="CHEBI:18420"/>
    </ligand>
</feature>
<keyword evidence="7 8" id="KW-0460">Magnesium</keyword>
<evidence type="ECO:0000256" key="7">
    <source>
        <dbReference type="ARBA" id="ARBA00022842"/>
    </source>
</evidence>
<dbReference type="GO" id="GO:0000287">
    <property type="term" value="F:magnesium ion binding"/>
    <property type="evidence" value="ECO:0007669"/>
    <property type="project" value="UniProtKB-UniRule"/>
</dbReference>
<feature type="binding site" evidence="8">
    <location>
        <position position="66"/>
    </location>
    <ligand>
        <name>Mg(2+)</name>
        <dbReference type="ChEBI" id="CHEBI:18420"/>
    </ligand>
</feature>
<protein>
    <recommendedName>
        <fullName evidence="8">ATP-dependent dethiobiotin synthetase BioD</fullName>
        <ecNumber evidence="8">6.3.3.3</ecNumber>
    </recommendedName>
    <alternativeName>
        <fullName evidence="8">DTB synthetase</fullName>
        <shortName evidence="8">DTBS</shortName>
    </alternativeName>
    <alternativeName>
        <fullName evidence="8">Dethiobiotin synthase</fullName>
    </alternativeName>
</protein>
<name>A0A380U1K6_9PAST</name>
<evidence type="ECO:0000313" key="10">
    <source>
        <dbReference type="Proteomes" id="UP000254649"/>
    </source>
</evidence>
<dbReference type="PIRSF" id="PIRSF006755">
    <property type="entry name" value="DTB_synth"/>
    <property type="match status" value="1"/>
</dbReference>
<dbReference type="FunFam" id="3.40.50.300:FF:000292">
    <property type="entry name" value="ATP-dependent dethiobiotin synthetase BioD"/>
    <property type="match status" value="1"/>
</dbReference>
<keyword evidence="6 8" id="KW-0067">ATP-binding</keyword>
<feature type="active site" evidence="8">
    <location>
        <position position="37"/>
    </location>
</feature>
<dbReference type="CDD" id="cd03109">
    <property type="entry name" value="DTBS"/>
    <property type="match status" value="1"/>
</dbReference>
<dbReference type="Gene3D" id="3.40.50.300">
    <property type="entry name" value="P-loop containing nucleotide triphosphate hydrolases"/>
    <property type="match status" value="1"/>
</dbReference>
<comment type="cofactor">
    <cofactor evidence="8">
        <name>Mg(2+)</name>
        <dbReference type="ChEBI" id="CHEBI:18420"/>
    </cofactor>
</comment>
<dbReference type="InterPro" id="IPR027417">
    <property type="entry name" value="P-loop_NTPase"/>
</dbReference>
<gene>
    <name evidence="9" type="primary">bioD_2</name>
    <name evidence="8" type="synonym">bioD</name>
    <name evidence="9" type="ORF">NCTC10801_02338</name>
</gene>
<dbReference type="Proteomes" id="UP000254649">
    <property type="component" value="Unassembled WGS sequence"/>
</dbReference>
<evidence type="ECO:0000256" key="1">
    <source>
        <dbReference type="ARBA" id="ARBA00022490"/>
    </source>
</evidence>
<comment type="pathway">
    <text evidence="8">Cofactor biosynthesis; biotin biosynthesis; biotin from 7,8-diaminononanoate: step 1/2.</text>
</comment>
<keyword evidence="4 8" id="KW-0547">Nucleotide-binding</keyword>
<keyword evidence="5 8" id="KW-0093">Biotin biosynthesis</keyword>
<feature type="binding site" evidence="8">
    <location>
        <begin position="12"/>
        <end position="17"/>
    </location>
    <ligand>
        <name>ATP</name>
        <dbReference type="ChEBI" id="CHEBI:30616"/>
    </ligand>
</feature>
<comment type="caution">
    <text evidence="8">Lacks conserved residue(s) required for the propagation of feature annotation.</text>
</comment>
<dbReference type="GO" id="GO:0004141">
    <property type="term" value="F:dethiobiotin synthase activity"/>
    <property type="evidence" value="ECO:0007669"/>
    <property type="project" value="UniProtKB-UniRule"/>
</dbReference>
<organism evidence="9 10">
    <name type="scientific">[Actinobacillus] rossii</name>
    <dbReference type="NCBI Taxonomy" id="123820"/>
    <lineage>
        <taxon>Bacteria</taxon>
        <taxon>Pseudomonadati</taxon>
        <taxon>Pseudomonadota</taxon>
        <taxon>Gammaproteobacteria</taxon>
        <taxon>Pasteurellales</taxon>
        <taxon>Pasteurellaceae</taxon>
    </lineage>
</organism>
<comment type="subcellular location">
    <subcellularLocation>
        <location evidence="8">Cytoplasm</location>
    </subcellularLocation>
</comment>
<dbReference type="AlphaFoldDB" id="A0A380U1K6"/>
<dbReference type="NCBIfam" id="TIGR00347">
    <property type="entry name" value="bioD"/>
    <property type="match status" value="1"/>
</dbReference>
<dbReference type="GO" id="GO:0005524">
    <property type="term" value="F:ATP binding"/>
    <property type="evidence" value="ECO:0007669"/>
    <property type="project" value="UniProtKB-UniRule"/>
</dbReference>
<evidence type="ECO:0000256" key="3">
    <source>
        <dbReference type="ARBA" id="ARBA00022723"/>
    </source>
</evidence>
<comment type="function">
    <text evidence="8">Catalyzes a mechanistically unusual reaction, the ATP-dependent insertion of CO2 between the N7 and N8 nitrogen atoms of 7,8-diaminopelargonic acid (DAPA, also called 7,8-diammoniononanoate) to form a ureido ring.</text>
</comment>
<dbReference type="GO" id="GO:0005829">
    <property type="term" value="C:cytosol"/>
    <property type="evidence" value="ECO:0007669"/>
    <property type="project" value="TreeGrafter"/>
</dbReference>
<dbReference type="PANTHER" id="PTHR43210:SF5">
    <property type="entry name" value="DETHIOBIOTIN SYNTHETASE"/>
    <property type="match status" value="1"/>
</dbReference>
<evidence type="ECO:0000256" key="4">
    <source>
        <dbReference type="ARBA" id="ARBA00022741"/>
    </source>
</evidence>
<accession>A0A380U1K6</accession>
<feature type="binding site" evidence="8">
    <location>
        <begin position="213"/>
        <end position="215"/>
    </location>
    <ligand>
        <name>ATP</name>
        <dbReference type="ChEBI" id="CHEBI:30616"/>
    </ligand>
</feature>
<dbReference type="EC" id="6.3.3.3" evidence="8"/>
<dbReference type="EMBL" id="UFRQ01000003">
    <property type="protein sequence ID" value="SUT94950.1"/>
    <property type="molecule type" value="Genomic_DNA"/>
</dbReference>
<proteinExistence type="inferred from homology"/>
<reference evidence="9 10" key="1">
    <citation type="submission" date="2018-06" db="EMBL/GenBank/DDBJ databases">
        <authorList>
            <consortium name="Pathogen Informatics"/>
            <person name="Doyle S."/>
        </authorList>
    </citation>
    <scope>NUCLEOTIDE SEQUENCE [LARGE SCALE GENOMIC DNA]</scope>
    <source>
        <strain evidence="9 10">NCTC10801</strain>
    </source>
</reference>
<evidence type="ECO:0000256" key="5">
    <source>
        <dbReference type="ARBA" id="ARBA00022756"/>
    </source>
</evidence>
<dbReference type="HAMAP" id="MF_00336">
    <property type="entry name" value="BioD"/>
    <property type="match status" value="1"/>
</dbReference>
<dbReference type="OrthoDB" id="9802097at2"/>
<dbReference type="PANTHER" id="PTHR43210">
    <property type="entry name" value="DETHIOBIOTIN SYNTHETASE"/>
    <property type="match status" value="1"/>
</dbReference>
<dbReference type="GO" id="GO:0009102">
    <property type="term" value="P:biotin biosynthetic process"/>
    <property type="evidence" value="ECO:0007669"/>
    <property type="project" value="UniProtKB-UniRule"/>
</dbReference>
<feature type="binding site" evidence="8">
    <location>
        <begin position="184"/>
        <end position="185"/>
    </location>
    <ligand>
        <name>ATP</name>
        <dbReference type="ChEBI" id="CHEBI:30616"/>
    </ligand>
</feature>
<evidence type="ECO:0000313" key="9">
    <source>
        <dbReference type="EMBL" id="SUT94950.1"/>
    </source>
</evidence>
<comment type="subunit">
    <text evidence="8">Homodimer.</text>
</comment>
<keyword evidence="3 8" id="KW-0479">Metal-binding</keyword>
<evidence type="ECO:0000256" key="2">
    <source>
        <dbReference type="ARBA" id="ARBA00022598"/>
    </source>
</evidence>
<keyword evidence="10" id="KW-1185">Reference proteome</keyword>
<evidence type="ECO:0000256" key="8">
    <source>
        <dbReference type="HAMAP-Rule" id="MF_00336"/>
    </source>
</evidence>
<dbReference type="InterPro" id="IPR004472">
    <property type="entry name" value="DTB_synth_BioD"/>
</dbReference>